<proteinExistence type="predicted"/>
<dbReference type="EMBL" id="CP029554">
    <property type="protein sequence ID" value="AXE33781.1"/>
    <property type="molecule type" value="Genomic_DNA"/>
</dbReference>
<organism evidence="2 3">
    <name type="scientific">Chromobacterium phragmitis</name>
    <dbReference type="NCBI Taxonomy" id="2202141"/>
    <lineage>
        <taxon>Bacteria</taxon>
        <taxon>Pseudomonadati</taxon>
        <taxon>Pseudomonadota</taxon>
        <taxon>Betaproteobacteria</taxon>
        <taxon>Neisseriales</taxon>
        <taxon>Chromobacteriaceae</taxon>
        <taxon>Chromobacterium</taxon>
    </lineage>
</organism>
<evidence type="ECO:0000313" key="3">
    <source>
        <dbReference type="Proteomes" id="UP000252038"/>
    </source>
</evidence>
<feature type="region of interest" description="Disordered" evidence="1">
    <location>
        <begin position="1"/>
        <end position="21"/>
    </location>
</feature>
<evidence type="ECO:0000313" key="2">
    <source>
        <dbReference type="EMBL" id="AXE33781.1"/>
    </source>
</evidence>
<name>A0A344UET3_9NEIS</name>
<gene>
    <name evidence="2" type="ORF">DK843_05285</name>
</gene>
<protein>
    <submittedName>
        <fullName evidence="2">Uncharacterized protein</fullName>
    </submittedName>
</protein>
<sequence length="79" mass="8802">MLVSGLFSANAQGDTRNHPAPFDLETWTSQGAWRLTIMGLSQAVRQRPDNAKVTRIFRFVKRLGVNEAPGVVFLVVLFT</sequence>
<accession>A0A344UET3</accession>
<reference evidence="2 3" key="1">
    <citation type="submission" date="2018-05" db="EMBL/GenBank/DDBJ databases">
        <title>Genome sequencing, assembly and analysis of the novel insecticidal bacterium, Chromobacterium phragmitis.</title>
        <authorList>
            <person name="Sparks M.E."/>
            <person name="Blackburn M.B."/>
            <person name="Gundersen-Rindal D.E."/>
        </authorList>
    </citation>
    <scope>NUCLEOTIDE SEQUENCE [LARGE SCALE GENOMIC DNA]</scope>
    <source>
        <strain evidence="2">IIBBL 274-1</strain>
    </source>
</reference>
<dbReference type="AlphaFoldDB" id="A0A344UET3"/>
<evidence type="ECO:0000256" key="1">
    <source>
        <dbReference type="SAM" id="MobiDB-lite"/>
    </source>
</evidence>
<dbReference type="RefSeq" id="WP_076225765.1">
    <property type="nucleotide sequence ID" value="NZ_CP029554.1"/>
</dbReference>
<dbReference type="KEGG" id="chri:DK842_22500"/>
<dbReference type="KEGG" id="chrb:DK843_05285"/>
<dbReference type="Proteomes" id="UP000252038">
    <property type="component" value="Chromosome"/>
</dbReference>